<name>A0A366D3W9_9GAMM</name>
<keyword evidence="1" id="KW-0732">Signal</keyword>
<keyword evidence="3" id="KW-1185">Reference proteome</keyword>
<gene>
    <name evidence="2" type="ORF">DFP76_103252</name>
</gene>
<protein>
    <submittedName>
        <fullName evidence="2">Uncharacterized protein</fullName>
    </submittedName>
</protein>
<comment type="caution">
    <text evidence="2">The sequence shown here is derived from an EMBL/GenBank/DDBJ whole genome shotgun (WGS) entry which is preliminary data.</text>
</comment>
<proteinExistence type="predicted"/>
<dbReference type="Proteomes" id="UP000252086">
    <property type="component" value="Unassembled WGS sequence"/>
</dbReference>
<feature type="chain" id="PRO_5016621192" evidence="1">
    <location>
        <begin position="21"/>
        <end position="156"/>
    </location>
</feature>
<evidence type="ECO:0000256" key="1">
    <source>
        <dbReference type="SAM" id="SignalP"/>
    </source>
</evidence>
<evidence type="ECO:0000313" key="2">
    <source>
        <dbReference type="EMBL" id="RBO83978.1"/>
    </source>
</evidence>
<feature type="signal peptide" evidence="1">
    <location>
        <begin position="1"/>
        <end position="20"/>
    </location>
</feature>
<sequence length="156" mass="17239">MKKWVLFSIFLGALPSGAIATEHFSLGIGHYNNDAFYYTDKAYFDGFSMDLGAYSDLNSSHFLYLDAHLYSTASQSVFAPALVLYSGIGGVVMSANAFRDFHGSKEQVWGLRLPIGAEVLLDSGMSFFAEVVPTLFFASQQEYETTAALGVRFYLY</sequence>
<dbReference type="EMBL" id="QNRF01000003">
    <property type="protein sequence ID" value="RBO83978.1"/>
    <property type="molecule type" value="Genomic_DNA"/>
</dbReference>
<dbReference type="AlphaFoldDB" id="A0A366D3W9"/>
<dbReference type="RefSeq" id="WP_113873959.1">
    <property type="nucleotide sequence ID" value="NZ_QNRF01000003.1"/>
</dbReference>
<evidence type="ECO:0000313" key="3">
    <source>
        <dbReference type="Proteomes" id="UP000252086"/>
    </source>
</evidence>
<accession>A0A366D3W9</accession>
<reference evidence="2 3" key="1">
    <citation type="submission" date="2018-06" db="EMBL/GenBank/DDBJ databases">
        <title>Genomic Encyclopedia of Type Strains, Phase III (KMG-III): the genomes of soil and plant-associated and newly described type strains.</title>
        <authorList>
            <person name="Whitman W."/>
        </authorList>
    </citation>
    <scope>NUCLEOTIDE SEQUENCE [LARGE SCALE GENOMIC DNA]</scope>
    <source>
        <strain evidence="2 3">CECT 7732</strain>
    </source>
</reference>
<organism evidence="2 3">
    <name type="scientific">Marinomonas aquiplantarum</name>
    <dbReference type="NCBI Taxonomy" id="491951"/>
    <lineage>
        <taxon>Bacteria</taxon>
        <taxon>Pseudomonadati</taxon>
        <taxon>Pseudomonadota</taxon>
        <taxon>Gammaproteobacteria</taxon>
        <taxon>Oceanospirillales</taxon>
        <taxon>Oceanospirillaceae</taxon>
        <taxon>Marinomonas</taxon>
    </lineage>
</organism>